<name>A0AC34Q8V0_9BILA</name>
<organism evidence="1 2">
    <name type="scientific">Panagrolaimus sp. JU765</name>
    <dbReference type="NCBI Taxonomy" id="591449"/>
    <lineage>
        <taxon>Eukaryota</taxon>
        <taxon>Metazoa</taxon>
        <taxon>Ecdysozoa</taxon>
        <taxon>Nematoda</taxon>
        <taxon>Chromadorea</taxon>
        <taxon>Rhabditida</taxon>
        <taxon>Tylenchina</taxon>
        <taxon>Panagrolaimomorpha</taxon>
        <taxon>Panagrolaimoidea</taxon>
        <taxon>Panagrolaimidae</taxon>
        <taxon>Panagrolaimus</taxon>
    </lineage>
</organism>
<evidence type="ECO:0000313" key="2">
    <source>
        <dbReference type="WBParaSite" id="JU765_v2.g14181.t1"/>
    </source>
</evidence>
<proteinExistence type="predicted"/>
<accession>A0AC34Q8V0</accession>
<evidence type="ECO:0000313" key="1">
    <source>
        <dbReference type="Proteomes" id="UP000887576"/>
    </source>
</evidence>
<sequence>MENVDSLVLSTLHKLGCEFGKNGTTTLIDLERDEIVEGIIKLLWIIDEKYKKELPDWKISPHAAKKFQSATLIADAVNNVGIKEKFGYQSILYPNVFDVRKIFMNLIEKLPEEKVWIEKELSPFERLTYVVGNSVDDDLETLWIPSFCRRLKMVHDGRYWNDCTDIEQVNFRSNRFTNHEIMDQRYRLCQTLNDKQDVFPSSAVTFPFSTFDLSNESKKPIISQKPIIKPKPKPRNNISIESKPVNDSNVDQKEFLASEIALVGSEVDVIKHEMMEFQYAMARLEDDIIWIKDAISNTDPQLLELLTTEADPLSFLKSELSTINDSITEAEDAFTKADQELDTEYYNLKIQKGLNGDEDSVKLKIEAVEKLMEEKSKALKETNRQSEILKKRVKEIVADNERAKCRKMISEIMQNIYSQQKEKLKIYNDNMNLVKEIEYLNGNLNRTYTVVEKWMTVDGLTGKLQRAYRIFIAIHERSMSVKRLIKENSSINREIEEISDEIEIQAQNVANMRLNELMADISQIKEENIALKQRET</sequence>
<dbReference type="WBParaSite" id="JU765_v2.g14181.t1">
    <property type="protein sequence ID" value="JU765_v2.g14181.t1"/>
    <property type="gene ID" value="JU765_v2.g14181"/>
</dbReference>
<protein>
    <submittedName>
        <fullName evidence="2">Coiled-coil domain-containing protein 22 homolog</fullName>
    </submittedName>
</protein>
<reference evidence="2" key="1">
    <citation type="submission" date="2022-11" db="UniProtKB">
        <authorList>
            <consortium name="WormBaseParasite"/>
        </authorList>
    </citation>
    <scope>IDENTIFICATION</scope>
</reference>
<dbReference type="Proteomes" id="UP000887576">
    <property type="component" value="Unplaced"/>
</dbReference>